<feature type="compositionally biased region" description="Basic and acidic residues" evidence="1">
    <location>
        <begin position="52"/>
        <end position="63"/>
    </location>
</feature>
<organism evidence="2 3">
    <name type="scientific">Nannospalax galili</name>
    <name type="common">Northern Israeli blind subterranean mole rat</name>
    <name type="synonym">Spalax galili</name>
    <dbReference type="NCBI Taxonomy" id="1026970"/>
    <lineage>
        <taxon>Eukaryota</taxon>
        <taxon>Metazoa</taxon>
        <taxon>Chordata</taxon>
        <taxon>Craniata</taxon>
        <taxon>Vertebrata</taxon>
        <taxon>Euteleostomi</taxon>
        <taxon>Mammalia</taxon>
        <taxon>Eutheria</taxon>
        <taxon>Euarchontoglires</taxon>
        <taxon>Glires</taxon>
        <taxon>Rodentia</taxon>
        <taxon>Myomorpha</taxon>
        <taxon>Muroidea</taxon>
        <taxon>Spalacidae</taxon>
        <taxon>Spalacinae</taxon>
        <taxon>Nannospalax</taxon>
    </lineage>
</organism>
<evidence type="ECO:0000313" key="3">
    <source>
        <dbReference type="Proteomes" id="UP000694381"/>
    </source>
</evidence>
<feature type="region of interest" description="Disordered" evidence="1">
    <location>
        <begin position="520"/>
        <end position="620"/>
    </location>
</feature>
<feature type="region of interest" description="Disordered" evidence="1">
    <location>
        <begin position="862"/>
        <end position="897"/>
    </location>
</feature>
<feature type="region of interest" description="Disordered" evidence="1">
    <location>
        <begin position="18"/>
        <end position="38"/>
    </location>
</feature>
<feature type="region of interest" description="Disordered" evidence="1">
    <location>
        <begin position="822"/>
        <end position="845"/>
    </location>
</feature>
<feature type="compositionally biased region" description="Acidic residues" evidence="1">
    <location>
        <begin position="64"/>
        <end position="88"/>
    </location>
</feature>
<feature type="compositionally biased region" description="Polar residues" evidence="1">
    <location>
        <begin position="946"/>
        <end position="955"/>
    </location>
</feature>
<feature type="region of interest" description="Disordered" evidence="1">
    <location>
        <begin position="216"/>
        <end position="245"/>
    </location>
</feature>
<dbReference type="OMA" id="QCDPSLQ"/>
<feature type="compositionally biased region" description="Basic and acidic residues" evidence="1">
    <location>
        <begin position="1902"/>
        <end position="1919"/>
    </location>
</feature>
<dbReference type="Ensembl" id="ENSNGAT00000013106.1">
    <property type="protein sequence ID" value="ENSNGAP00000007618.1"/>
    <property type="gene ID" value="ENSNGAG00000010826.1"/>
</dbReference>
<gene>
    <name evidence="2" type="primary">Zdbf2</name>
</gene>
<dbReference type="PANTHER" id="PTHR21639">
    <property type="entry name" value="DBF4-TYPE ZINC FINGER-CONTAINING PROTEIN 2"/>
    <property type="match status" value="1"/>
</dbReference>
<feature type="compositionally biased region" description="Acidic residues" evidence="1">
    <location>
        <begin position="475"/>
        <end position="491"/>
    </location>
</feature>
<keyword evidence="3" id="KW-1185">Reference proteome</keyword>
<reference evidence="2" key="1">
    <citation type="submission" date="2025-08" db="UniProtKB">
        <authorList>
            <consortium name="Ensembl"/>
        </authorList>
    </citation>
    <scope>IDENTIFICATION</scope>
</reference>
<feature type="compositionally biased region" description="Basic and acidic residues" evidence="1">
    <location>
        <begin position="1055"/>
        <end position="1068"/>
    </location>
</feature>
<feature type="region of interest" description="Disordered" evidence="1">
    <location>
        <begin position="1047"/>
        <end position="1082"/>
    </location>
</feature>
<feature type="compositionally biased region" description="Polar residues" evidence="1">
    <location>
        <begin position="828"/>
        <end position="838"/>
    </location>
</feature>
<feature type="compositionally biased region" description="Low complexity" evidence="1">
    <location>
        <begin position="523"/>
        <end position="537"/>
    </location>
</feature>
<feature type="region of interest" description="Disordered" evidence="1">
    <location>
        <begin position="1878"/>
        <end position="1925"/>
    </location>
</feature>
<dbReference type="GO" id="GO:0071514">
    <property type="term" value="P:genomic imprinting"/>
    <property type="evidence" value="ECO:0007669"/>
    <property type="project" value="TreeGrafter"/>
</dbReference>
<sequence length="2263" mass="251987">MEAQRYQEVMKNNGKHLFSAQHRSMTRQSRRQTPTNNNTLMERFLQDVLRHHPYDYQDNRSGADETEEEDDPGSPEVVVLDDSDDEDYDDAVSIGSSRILFSDDSESVEEIDCRPSTSRECAEIAVRPSVIQKLEGGQQQPLEVVHRIESGVNIINSVDLGQASTSGKRVIRPPVICNAPARAVPRRPDDIAVAANSVPRLVLAVASDSFPACDSENLDTYFDPPDQGPSNPSSQPKAKDPKKKPLNINLDKLLAQKNLRAKGAKFFPVVRVRELTGAELRAIRVGSSELAANAEANLNKTDTPYANGAVEGAIPKRREESRSSMRCTQEEKRLVLNKSALLKPRRSVSSEMKFYHGSRQPMPGPSHAAVRDLQVFEELVDQEDDSYETRASELSFDCGSSCNSPSAASELTAREINALEERHANSQQKNKKSGVSRITSDNNGNNSRWVVINPCPVIVRETPHQNAKHISLVDESYDSSDSETNFVDDDALPSTSDCPPESVHAKVHVGLVDGNYGVSSCEASDGSAASTAGPAAARQKKLRRKAQANLVDNYGSSSFEASSDSDRSPQMPVKERSLRDRPANLNNNQPSSARVHLETVADEPQRDAEEINLPQERNPDLGDMNCESHGPEMGFHADAQLVADQSQVAVEEVDLDLENQSVHSNISNLSFDSHAFYQSANNQPQGAWGEVNLNELNVDMEVKSSGCSSSELTFDSDSPLLSVTERSLLDVDEINEDDFNLEDESCESSSSDITFDSDIPEYSVVDQPQVAVYEEEPVGLENKSNESYVSEITFGSDILHSGNDHLEVAVEVIIQEEEHAYLERKSDSPSGSEINLDSNPPLHSVTNSHEVAVKQINPPKEEQAHIKNKEHEPTSSEPSLDCDTFNSKPGRSEDPIADIRNMSNVLCVSETRVDSPIPFPSVIRKCEVVVKNVSPQTEKHADLQGESVQCSSGSEKNSDSAVPPPVTEPYVGKKAKRKTKHLVETSDEYGDSELTFNPGVFPQLMTEKPQPAVLKKGRIDPNAGSAVLGGFEVNVNPAGCFHSAINQPQQSLKGNHVEQKDTNDKPGDSKLNFNSVDHPHSLPEQDHEMVKKMNMRKIETLGLNNNNELRGLKVIHDSDVSFRSAVDELEVALKQINLENNDQMSLENENSQNSCSEINLDSDFPVQSTVDPPKTTVLAPEHIELEGKRDRSCDSDVSFDSDNLLQSVADHPNETGEKISLGKDEDVDMEGKRDEAEGFGITHDSDVSQPVAGQTEVAQELNHSRDDVDLEDRIIEPRDSEINFVSDEPLLSVTNATHEPLEEMNLVREGHVSSNDKDCEPCGSGISVSNVAFCSVIQQPQSFQKGHVNLEVESSDACGPEMSFDSSDPCHSVPGHLQKTLKEMNLKEDHIYLEDKSYKLVDFEASYDSDDPVQFVTDPSVEEMSIKEVNLQKQDHIDLENENFQPCCSEVRYDSGVQLQSEIDPPQVDCEETNLQKKNLLDVEEKSSEPSDSEIVYDSDVSFQIVVNQLQTSDGEADSPEVVFVDVVSSDSDCDREVISDASISLELETEPPQMTVKEASNVSAESVGSTAVEKYYCKFCGYDYEASQSVTNQSKESFKIINRKNDYIILGDSTCPSCGHEVNFNVDVSDQSMICQSQGPDQNCVAPEDKNYESDGPERNLNLEDTSQPMIEKDPKNVGLRDRSWESGVCAVDRAAYAVSVIQTVNSESCGSGLNFQYNASLQSDTDQPEEPVKKKRQRKRVTFDLRVTTYEYIPSPVYMEEAEEVTEDYPDEPVLEASTHVPPSFIEEVGSQMREDDIKTNTPVQEFREGCSNSFYDGDSEAPKFFLGEDGNTSWSDFNQDTASIHEVRNPSDFTVALGEPSCSVAEGVYKQHWHVASPNQVDEGRRGTRASSGKKRKIPRQEEDSPKRKHLQNDGQKKKKPQIITEFPASAQASGPVQPDSLVNIFSSLSMKEARSFNSPKMKHNSCDNNVQFINSCKEHNVNDTLRKETVITSPQNLMVPDVDRHGINGGNRENLPSTSYMTIPKRSVIKLHRTSQTTSFLKNSEDVNASKVSKGNFQRTLSNRNGAKIFSKSVRNEYFRGKSRKKWRRKINRNKSRFIRRAYKTVVLQKKTRLTSEKLAIWIQMKATDIVRKYVYRYSGATYHRSQSRTTLIRMQLRKKKLVARRIKEVKRAVEVLRNASVLPASAEEQSRATTSSSQLPVRRIARATRRKHYGKNYYRRKKRLVPVREYDLRSSCYIPDADRMVTRRASKSRCNEAK</sequence>
<dbReference type="PANTHER" id="PTHR21639:SF5">
    <property type="entry name" value="DBF4-TYPE ZINC FINGER-CONTAINING PROTEIN 2"/>
    <property type="match status" value="1"/>
</dbReference>
<feature type="region of interest" description="Disordered" evidence="1">
    <location>
        <begin position="936"/>
        <end position="992"/>
    </location>
</feature>
<dbReference type="GeneTree" id="ENSGT00440000037606"/>
<evidence type="ECO:0000313" key="2">
    <source>
        <dbReference type="Ensembl" id="ENSNGAP00000007618.1"/>
    </source>
</evidence>
<accession>A0A8C6QT13</accession>
<protein>
    <submittedName>
        <fullName evidence="2">Zinc finger, DBF-type containing 2</fullName>
    </submittedName>
</protein>
<feature type="region of interest" description="Disordered" evidence="1">
    <location>
        <begin position="52"/>
        <end position="88"/>
    </location>
</feature>
<reference evidence="2" key="2">
    <citation type="submission" date="2025-09" db="UniProtKB">
        <authorList>
            <consortium name="Ensembl"/>
        </authorList>
    </citation>
    <scope>IDENTIFICATION</scope>
</reference>
<evidence type="ECO:0000256" key="1">
    <source>
        <dbReference type="SAM" id="MobiDB-lite"/>
    </source>
</evidence>
<feature type="compositionally biased region" description="Polar residues" evidence="1">
    <location>
        <begin position="436"/>
        <end position="446"/>
    </location>
</feature>
<feature type="compositionally biased region" description="Basic and acidic residues" evidence="1">
    <location>
        <begin position="862"/>
        <end position="874"/>
    </location>
</feature>
<proteinExistence type="predicted"/>
<feature type="region of interest" description="Disordered" evidence="1">
    <location>
        <begin position="421"/>
        <end position="446"/>
    </location>
</feature>
<dbReference type="Proteomes" id="UP000694381">
    <property type="component" value="Unassembled WGS sequence"/>
</dbReference>
<name>A0A8C6QT13_NANGA</name>
<feature type="compositionally biased region" description="Basic and acidic residues" evidence="1">
    <location>
        <begin position="573"/>
        <end position="582"/>
    </location>
</feature>
<dbReference type="InterPro" id="IPR038890">
    <property type="entry name" value="ZDBF2"/>
</dbReference>
<feature type="compositionally biased region" description="Basic and acidic residues" evidence="1">
    <location>
        <begin position="595"/>
        <end position="609"/>
    </location>
</feature>
<feature type="region of interest" description="Disordered" evidence="1">
    <location>
        <begin position="475"/>
        <end position="499"/>
    </location>
</feature>